<keyword evidence="6" id="KW-1185">Reference proteome</keyword>
<keyword evidence="4" id="KW-0472">Membrane</keyword>
<comment type="similarity">
    <text evidence="1">Belongs to the plant acyltransferase family.</text>
</comment>
<comment type="caution">
    <text evidence="5">The sequence shown here is derived from an EMBL/GenBank/DDBJ whole genome shotgun (WGS) entry which is preliminary data.</text>
</comment>
<keyword evidence="4" id="KW-0812">Transmembrane</keyword>
<dbReference type="SUPFAM" id="SSF53300">
    <property type="entry name" value="vWA-like"/>
    <property type="match status" value="1"/>
</dbReference>
<keyword evidence="2" id="KW-0808">Transferase</keyword>
<accession>A0ABQ4ZJA8</accession>
<name>A0ABQ4ZJA8_9ASTR</name>
<evidence type="ECO:0000256" key="2">
    <source>
        <dbReference type="ARBA" id="ARBA00022679"/>
    </source>
</evidence>
<keyword evidence="3" id="KW-0012">Acyltransferase</keyword>
<evidence type="ECO:0000313" key="6">
    <source>
        <dbReference type="Proteomes" id="UP001151760"/>
    </source>
</evidence>
<feature type="transmembrane region" description="Helical" evidence="4">
    <location>
        <begin position="191"/>
        <end position="212"/>
    </location>
</feature>
<proteinExistence type="inferred from homology"/>
<reference evidence="5" key="1">
    <citation type="journal article" date="2022" name="Int. J. Mol. Sci.">
        <title>Draft Genome of Tanacetum Coccineum: Genomic Comparison of Closely Related Tanacetum-Family Plants.</title>
        <authorList>
            <person name="Yamashiro T."/>
            <person name="Shiraishi A."/>
            <person name="Nakayama K."/>
            <person name="Satake H."/>
        </authorList>
    </citation>
    <scope>NUCLEOTIDE SEQUENCE</scope>
</reference>
<dbReference type="InterPro" id="IPR036465">
    <property type="entry name" value="vWFA_dom_sf"/>
</dbReference>
<evidence type="ECO:0000256" key="1">
    <source>
        <dbReference type="ARBA" id="ARBA00009861"/>
    </source>
</evidence>
<evidence type="ECO:0000313" key="5">
    <source>
        <dbReference type="EMBL" id="GJS90298.1"/>
    </source>
</evidence>
<gene>
    <name evidence="5" type="ORF">Tco_0772934</name>
</gene>
<keyword evidence="4" id="KW-1133">Transmembrane helix</keyword>
<sequence>MFHRYFYDECVLEVEKKSEDGEAIESNSIRKYDHEGASMEVVADIGEEGGYENDRKYNKGSSSDLLSSIPAGVLFICKKVFKKNENVAEGDNGFEFGDDKLYQQRRWIKDIDKETKGFIHVVSQARIGLAVSSENKVTCGLEFDTQFDVLKGKLRHLDVKKKIDGTQCKVKHRKREFNIWKWPKRKKKRKIVIWYGKVIFECGSYLVGLIIFERYVCVYELGFFGKIPKVYVFNGAKEITKDQVIGFFFKKPRLSSDVVAGVVHLLGVYVPGFGARIMAFLDGPAIEGPGSIVSEALFELIRSHKGLDKEAAPFFHKAMKLYEGLAKQLVHRGYVLDVFACAFDRAGVTALKVAIEKSGGAIAMKIEKQPSKFIKPFVSAPPKFRNYKLGFIDEFVFPANVGVVLFFHANRDKNLQFVTKLEKSLERTLTRFYPLAGRYVEENHSVDCSNQGAEYIYAKVNIKLQDILVLKENVMFFNEFIPSKLGVAYHLDNSLLATQVTTFECGGVALGVSATHKIVDASTLCTFINEWAATNREENETEFKGPGFSSSSLLPGRGLSHVPLQPITDDMLNKCIVKKCAFSESAILNLKVKAMAKRKESTRPWSKVQLVSAIIWKALNSVDRAIHNCPRQSILTQAVNLRGKTASLIPENSCGNLWGFCATKATSLETTEELANLLSDSINKTITNFSKVDHNTEEGQMIVLNSLSPMSDLTVGESTNLIFFTSWCKFPFCEADFGFGKPTLVAPGTIPVKNIVYLMGDAGEFYKELEAEVFGAGAKLMGLQFLQLEFRLGKTSSRSFRPINSS</sequence>
<dbReference type="EMBL" id="BQNB010011416">
    <property type="protein sequence ID" value="GJS90298.1"/>
    <property type="molecule type" value="Genomic_DNA"/>
</dbReference>
<dbReference type="Proteomes" id="UP001151760">
    <property type="component" value="Unassembled WGS sequence"/>
</dbReference>
<dbReference type="InterPro" id="IPR023213">
    <property type="entry name" value="CAT-like_dom_sf"/>
</dbReference>
<evidence type="ECO:0000256" key="3">
    <source>
        <dbReference type="ARBA" id="ARBA00023315"/>
    </source>
</evidence>
<dbReference type="PANTHER" id="PTHR31623:SF70">
    <property type="entry name" value="TRANSFERASE, CHLORAMPHENICOL ACETYLTRANSFERASE-LIKE DOMAIN PROTEIN"/>
    <property type="match status" value="1"/>
</dbReference>
<dbReference type="Gene3D" id="3.40.50.410">
    <property type="entry name" value="von Willebrand factor, type A domain"/>
    <property type="match status" value="2"/>
</dbReference>
<evidence type="ECO:0000256" key="4">
    <source>
        <dbReference type="SAM" id="Phobius"/>
    </source>
</evidence>
<dbReference type="Pfam" id="PF02458">
    <property type="entry name" value="Transferase"/>
    <property type="match status" value="1"/>
</dbReference>
<protein>
    <submittedName>
        <fullName evidence="5">Transferase, chloramphenicol acetyltransferase-like domain protein</fullName>
    </submittedName>
</protein>
<dbReference type="Gene3D" id="3.30.559.10">
    <property type="entry name" value="Chloramphenicol acetyltransferase-like domain"/>
    <property type="match status" value="2"/>
</dbReference>
<reference evidence="5" key="2">
    <citation type="submission" date="2022-01" db="EMBL/GenBank/DDBJ databases">
        <authorList>
            <person name="Yamashiro T."/>
            <person name="Shiraishi A."/>
            <person name="Satake H."/>
            <person name="Nakayama K."/>
        </authorList>
    </citation>
    <scope>NUCLEOTIDE SEQUENCE</scope>
</reference>
<organism evidence="5 6">
    <name type="scientific">Tanacetum coccineum</name>
    <dbReference type="NCBI Taxonomy" id="301880"/>
    <lineage>
        <taxon>Eukaryota</taxon>
        <taxon>Viridiplantae</taxon>
        <taxon>Streptophyta</taxon>
        <taxon>Embryophyta</taxon>
        <taxon>Tracheophyta</taxon>
        <taxon>Spermatophyta</taxon>
        <taxon>Magnoliopsida</taxon>
        <taxon>eudicotyledons</taxon>
        <taxon>Gunneridae</taxon>
        <taxon>Pentapetalae</taxon>
        <taxon>asterids</taxon>
        <taxon>campanulids</taxon>
        <taxon>Asterales</taxon>
        <taxon>Asteraceae</taxon>
        <taxon>Asteroideae</taxon>
        <taxon>Anthemideae</taxon>
        <taxon>Anthemidinae</taxon>
        <taxon>Tanacetum</taxon>
    </lineage>
</organism>
<dbReference type="PANTHER" id="PTHR31623">
    <property type="entry name" value="F21J9.9"/>
    <property type="match status" value="1"/>
</dbReference>